<keyword evidence="3" id="KW-1185">Reference proteome</keyword>
<evidence type="ECO:0000313" key="3">
    <source>
        <dbReference type="Proteomes" id="UP001597460"/>
    </source>
</evidence>
<evidence type="ECO:0000256" key="1">
    <source>
        <dbReference type="SAM" id="Phobius"/>
    </source>
</evidence>
<evidence type="ECO:0000313" key="2">
    <source>
        <dbReference type="EMBL" id="MFD2531063.1"/>
    </source>
</evidence>
<feature type="transmembrane region" description="Helical" evidence="1">
    <location>
        <begin position="37"/>
        <end position="57"/>
    </location>
</feature>
<feature type="transmembrane region" description="Helical" evidence="1">
    <location>
        <begin position="89"/>
        <end position="107"/>
    </location>
</feature>
<proteinExistence type="predicted"/>
<comment type="caution">
    <text evidence="2">The sequence shown here is derived from an EMBL/GenBank/DDBJ whole genome shotgun (WGS) entry which is preliminary data.</text>
</comment>
<dbReference type="EMBL" id="JBHULI010000002">
    <property type="protein sequence ID" value="MFD2531063.1"/>
    <property type="molecule type" value="Genomic_DNA"/>
</dbReference>
<name>A0ABW5JE94_9BACT</name>
<dbReference type="Proteomes" id="UP001597460">
    <property type="component" value="Unassembled WGS sequence"/>
</dbReference>
<sequence length="128" mass="15060">MPLLYKRNHHLERLDKILNYGIDDAVPAPFYFVPDSVGSIGILVAIVSTPVILWSLFRLKRYGWLLSFFLFIMLPYIATYYFIPNSSWNFVFVIIPLAFLSVYYFILRLTIPNWKEPIFINKPGSDFE</sequence>
<gene>
    <name evidence="2" type="ORF">ACFSVN_01230</name>
</gene>
<keyword evidence="1" id="KW-0812">Transmembrane</keyword>
<reference evidence="3" key="1">
    <citation type="journal article" date="2019" name="Int. J. Syst. Evol. Microbiol.">
        <title>The Global Catalogue of Microorganisms (GCM) 10K type strain sequencing project: providing services to taxonomists for standard genome sequencing and annotation.</title>
        <authorList>
            <consortium name="The Broad Institute Genomics Platform"/>
            <consortium name="The Broad Institute Genome Sequencing Center for Infectious Disease"/>
            <person name="Wu L."/>
            <person name="Ma J."/>
        </authorList>
    </citation>
    <scope>NUCLEOTIDE SEQUENCE [LARGE SCALE GENOMIC DNA]</scope>
    <source>
        <strain evidence="3">KCTC 52042</strain>
    </source>
</reference>
<accession>A0ABW5JE94</accession>
<keyword evidence="1" id="KW-0472">Membrane</keyword>
<organism evidence="2 3">
    <name type="scientific">Gracilimonas halophila</name>
    <dbReference type="NCBI Taxonomy" id="1834464"/>
    <lineage>
        <taxon>Bacteria</taxon>
        <taxon>Pseudomonadati</taxon>
        <taxon>Balneolota</taxon>
        <taxon>Balneolia</taxon>
        <taxon>Balneolales</taxon>
        <taxon>Balneolaceae</taxon>
        <taxon>Gracilimonas</taxon>
    </lineage>
</organism>
<protein>
    <submittedName>
        <fullName evidence="2">Uncharacterized protein</fullName>
    </submittedName>
</protein>
<keyword evidence="1" id="KW-1133">Transmembrane helix</keyword>
<dbReference type="RefSeq" id="WP_390297400.1">
    <property type="nucleotide sequence ID" value="NZ_JBHULI010000002.1"/>
</dbReference>
<feature type="transmembrane region" description="Helical" evidence="1">
    <location>
        <begin position="64"/>
        <end position="83"/>
    </location>
</feature>